<accession>A0A4R0XGE1</accession>
<protein>
    <submittedName>
        <fullName evidence="2">Uncharacterized protein</fullName>
    </submittedName>
</protein>
<evidence type="ECO:0000313" key="2">
    <source>
        <dbReference type="EMBL" id="TCG09374.1"/>
    </source>
</evidence>
<organism evidence="2 3">
    <name type="scientific">Paraburkholderia steynii</name>
    <dbReference type="NCBI Taxonomy" id="1245441"/>
    <lineage>
        <taxon>Bacteria</taxon>
        <taxon>Pseudomonadati</taxon>
        <taxon>Pseudomonadota</taxon>
        <taxon>Betaproteobacteria</taxon>
        <taxon>Burkholderiales</taxon>
        <taxon>Burkholderiaceae</taxon>
        <taxon>Paraburkholderia</taxon>
    </lineage>
</organism>
<keyword evidence="3" id="KW-1185">Reference proteome</keyword>
<evidence type="ECO:0000313" key="3">
    <source>
        <dbReference type="Proteomes" id="UP000294200"/>
    </source>
</evidence>
<reference evidence="2 3" key="1">
    <citation type="submission" date="2017-02" db="EMBL/GenBank/DDBJ databases">
        <title>Paraburkholderia sophoroidis sp. nov. and Paraburkholderia steynii sp. nov. rhizobial symbionts of the fynbos legume Hypocalyptus sophoroides.</title>
        <authorList>
            <person name="Steenkamp E.T."/>
            <person name="Beukes C.W."/>
            <person name="Van Zyl E."/>
            <person name="Avontuur J."/>
            <person name="Chan W.Y."/>
            <person name="Hassen A."/>
            <person name="Palmer M."/>
            <person name="Mthombeni L."/>
            <person name="Phalane F."/>
            <person name="Sereme K."/>
            <person name="Venter S.N."/>
        </authorList>
    </citation>
    <scope>NUCLEOTIDE SEQUENCE [LARGE SCALE GENOMIC DNA]</scope>
    <source>
        <strain evidence="2 3">HC1.1ba</strain>
    </source>
</reference>
<proteinExistence type="predicted"/>
<sequence length="123" mass="14127">MQTILLTTRHMPEQDKAFVERLQVGEIKKFDQPVYAYFALLNRRRETYRYVACFCSGEVDNFQRSAREFGLETHKRSFFGKLTALIGMRAPMSFPDRPVDEQGLAENECGEAPSLSPSLNQSN</sequence>
<dbReference type="AlphaFoldDB" id="A0A4R0XGE1"/>
<gene>
    <name evidence="2" type="ORF">BZM27_06125</name>
</gene>
<dbReference type="Proteomes" id="UP000294200">
    <property type="component" value="Unassembled WGS sequence"/>
</dbReference>
<feature type="region of interest" description="Disordered" evidence="1">
    <location>
        <begin position="96"/>
        <end position="123"/>
    </location>
</feature>
<dbReference type="EMBL" id="MWML01000013">
    <property type="protein sequence ID" value="TCG09374.1"/>
    <property type="molecule type" value="Genomic_DNA"/>
</dbReference>
<comment type="caution">
    <text evidence="2">The sequence shown here is derived from an EMBL/GenBank/DDBJ whole genome shotgun (WGS) entry which is preliminary data.</text>
</comment>
<name>A0A4R0XGE1_9BURK</name>
<evidence type="ECO:0000256" key="1">
    <source>
        <dbReference type="SAM" id="MobiDB-lite"/>
    </source>
</evidence>